<sequence length="363" mass="38331">MKQSIRRPLLAASLSLAFLAPAAHALTFVLNDVSSGGMSGAQLHAFQTAANYWSGKLSDPVTVYLDIGFNNLGPNILGSTGSSFVSTSYSNIHSALSADATSSLDATAMAHMQSGPALSFMATQGDGSSRFDNDNSFNNRYLGMTTANAKAMGFAIGTSTAAPDASIVFANAYAGDFVYTRTGGVPADKIDFITVAEHEIGHALGFTSGVDDIDYCMAPRNGSACGLSNTADRFEGDWWYEPLDLFRYSAAGVADVRVGGKPYFSVDGGMSKIAAFSTGTEHGNGWQASHFSPDQVNLMRPFVGDGEFYDASNRDLAAMDAIGWDLATPVPEPGAWAMLLAGLGLLGWTSRRNRSTRSSLQRP</sequence>
<dbReference type="InterPro" id="IPR013424">
    <property type="entry name" value="Ice-binding_C"/>
</dbReference>
<reference evidence="3 4" key="1">
    <citation type="submission" date="2019-12" db="EMBL/GenBank/DDBJ databases">
        <title>Novel species isolated from a subtropical stream in China.</title>
        <authorList>
            <person name="Lu H."/>
        </authorList>
    </citation>
    <scope>NUCLEOTIDE SEQUENCE [LARGE SCALE GENOMIC DNA]</scope>
    <source>
        <strain evidence="3 4">FT135W</strain>
    </source>
</reference>
<dbReference type="NCBIfam" id="NF038122">
    <property type="entry name" value="metallo_LGF"/>
    <property type="match status" value="1"/>
</dbReference>
<evidence type="ECO:0000259" key="2">
    <source>
        <dbReference type="Pfam" id="PF07589"/>
    </source>
</evidence>
<evidence type="ECO:0000313" key="3">
    <source>
        <dbReference type="EMBL" id="MYM26491.1"/>
    </source>
</evidence>
<keyword evidence="4" id="KW-1185">Reference proteome</keyword>
<evidence type="ECO:0000256" key="1">
    <source>
        <dbReference type="SAM" id="SignalP"/>
    </source>
</evidence>
<dbReference type="SUPFAM" id="SSF55486">
    <property type="entry name" value="Metalloproteases ('zincins'), catalytic domain"/>
    <property type="match status" value="2"/>
</dbReference>
<dbReference type="Gene3D" id="3.40.390.10">
    <property type="entry name" value="Collagenase (Catalytic Domain)"/>
    <property type="match status" value="1"/>
</dbReference>
<dbReference type="EMBL" id="WWCN01000028">
    <property type="protein sequence ID" value="MYM26491.1"/>
    <property type="molecule type" value="Genomic_DNA"/>
</dbReference>
<feature type="domain" description="Ice-binding protein C-terminal" evidence="2">
    <location>
        <begin position="329"/>
        <end position="352"/>
    </location>
</feature>
<dbReference type="GO" id="GO:0008237">
    <property type="term" value="F:metallopeptidase activity"/>
    <property type="evidence" value="ECO:0007669"/>
    <property type="project" value="InterPro"/>
</dbReference>
<name>A0A6L8KPN0_9BURK</name>
<dbReference type="AlphaFoldDB" id="A0A6L8KPN0"/>
<dbReference type="InterPro" id="IPR024079">
    <property type="entry name" value="MetalloPept_cat_dom_sf"/>
</dbReference>
<dbReference type="Proteomes" id="UP000479335">
    <property type="component" value="Unassembled WGS sequence"/>
</dbReference>
<dbReference type="RefSeq" id="WP_161009927.1">
    <property type="nucleotide sequence ID" value="NZ_WWCN01000028.1"/>
</dbReference>
<dbReference type="NCBIfam" id="TIGR02595">
    <property type="entry name" value="PEP_CTERM"/>
    <property type="match status" value="1"/>
</dbReference>
<feature type="chain" id="PRO_5026946595" evidence="1">
    <location>
        <begin position="26"/>
        <end position="363"/>
    </location>
</feature>
<gene>
    <name evidence="3" type="ORF">GTP46_28090</name>
</gene>
<proteinExistence type="predicted"/>
<protein>
    <submittedName>
        <fullName evidence="3">PEP-CTERM sorting domain-containing protein</fullName>
    </submittedName>
</protein>
<keyword evidence="1" id="KW-0732">Signal</keyword>
<evidence type="ECO:0000313" key="4">
    <source>
        <dbReference type="Proteomes" id="UP000479335"/>
    </source>
</evidence>
<comment type="caution">
    <text evidence="3">The sequence shown here is derived from an EMBL/GenBank/DDBJ whole genome shotgun (WGS) entry which is preliminary data.</text>
</comment>
<feature type="signal peptide" evidence="1">
    <location>
        <begin position="1"/>
        <end position="25"/>
    </location>
</feature>
<accession>A0A6L8KPN0</accession>
<organism evidence="3 4">
    <name type="scientific">Duganella flavida</name>
    <dbReference type="NCBI Taxonomy" id="2692175"/>
    <lineage>
        <taxon>Bacteria</taxon>
        <taxon>Pseudomonadati</taxon>
        <taxon>Pseudomonadota</taxon>
        <taxon>Betaproteobacteria</taxon>
        <taxon>Burkholderiales</taxon>
        <taxon>Oxalobacteraceae</taxon>
        <taxon>Telluria group</taxon>
        <taxon>Duganella</taxon>
    </lineage>
</organism>
<dbReference type="Pfam" id="PF07589">
    <property type="entry name" value="PEP-CTERM"/>
    <property type="match status" value="1"/>
</dbReference>